<dbReference type="KEGG" id="pfy:PFICI_03000"/>
<evidence type="ECO:0000256" key="2">
    <source>
        <dbReference type="SAM" id="MobiDB-lite"/>
    </source>
</evidence>
<protein>
    <submittedName>
        <fullName evidence="4">Uncharacterized protein</fullName>
    </submittedName>
</protein>
<feature type="region of interest" description="Disordered" evidence="2">
    <location>
        <begin position="228"/>
        <end position="348"/>
    </location>
</feature>
<dbReference type="InParanoid" id="W3XG16"/>
<keyword evidence="5" id="KW-1185">Reference proteome</keyword>
<evidence type="ECO:0000256" key="3">
    <source>
        <dbReference type="SAM" id="Phobius"/>
    </source>
</evidence>
<dbReference type="GeneID" id="19268013"/>
<keyword evidence="3" id="KW-1133">Transmembrane helix</keyword>
<name>W3XG16_PESFW</name>
<dbReference type="Gene3D" id="1.10.287.1490">
    <property type="match status" value="1"/>
</dbReference>
<feature type="region of interest" description="Disordered" evidence="2">
    <location>
        <begin position="492"/>
        <end position="511"/>
    </location>
</feature>
<dbReference type="PANTHER" id="PTHR23159">
    <property type="entry name" value="CENTROSOMAL PROTEIN 2"/>
    <property type="match status" value="1"/>
</dbReference>
<feature type="compositionally biased region" description="Low complexity" evidence="2">
    <location>
        <begin position="298"/>
        <end position="317"/>
    </location>
</feature>
<feature type="compositionally biased region" description="Polar residues" evidence="2">
    <location>
        <begin position="498"/>
        <end position="511"/>
    </location>
</feature>
<evidence type="ECO:0000313" key="5">
    <source>
        <dbReference type="Proteomes" id="UP000030651"/>
    </source>
</evidence>
<keyword evidence="1" id="KW-0175">Coiled coil</keyword>
<feature type="region of interest" description="Disordered" evidence="2">
    <location>
        <begin position="192"/>
        <end position="214"/>
    </location>
</feature>
<dbReference type="EMBL" id="KI912110">
    <property type="protein sequence ID" value="ETS84975.1"/>
    <property type="molecule type" value="Genomic_DNA"/>
</dbReference>
<evidence type="ECO:0000313" key="4">
    <source>
        <dbReference type="EMBL" id="ETS84975.1"/>
    </source>
</evidence>
<dbReference type="RefSeq" id="XP_007829772.1">
    <property type="nucleotide sequence ID" value="XM_007831581.1"/>
</dbReference>
<feature type="region of interest" description="Disordered" evidence="2">
    <location>
        <begin position="1240"/>
        <end position="1262"/>
    </location>
</feature>
<sequence>MAVQFQQDFNNALQQPQGLIGQEWRKDLLKNLSDDESLSAAQELYKAITGLTTQEEVEQTASEWLNRCIQGVCERAFKSFESNVNDWIGGQIKDKEWAGVSYKEWEDRKTELREQADSNQGYHEEVDNLKESITKLKDKIQAQAKEIHEQKEEDEITRRNHADEVRDLKKSHETEKAVHQKELNTAMEQLDQKDAEIKSERDKLENVKRDKAEYERQYDTIENEIRAVKDERDRAKEEMKQAQDAADKLQPVLEREQTQRKEAEQKLEAERKSHEDLKEEIQEAKTRINELERRARRSTSPTESSSESNGGSALSAELDGMNMSSPSTSPTDTSPAASDAGGSREERLRRDYVMPILRQVANHRELKDFEPFEEPVETVDNENKLLATLGALVSHYGYNHVENEDGAVFDFPFEGLQQWLEGKERAAGGAGSERAVADTVTTIQSSFEGEIARLRGLKAQNAEKLDKEINDLKNLNSKLTADQSASEEELKKLRDAHSQAQGQDTDKTNQINDLTQKIAKFNEKQESSSEELKKLQDSRDELENQYKVASQHLDGLKRLNSDLIQKIKSQEDAEKKENEDDQKKKQQQVEALEKEIAELNEKHQKASDAFKALQNTHNELKKQSEGAINDLKNQLSESESQQISELQKQLAELQKELEVAEEDFANLVVENEKLAQENGDKEQENYDVMDKYEDIRSENNDRRKRLQELGTQLADLTAKEESLTKDFNDLKKKHDDLLLRYANIKAENMSKTDEIEDLQKQLEQVNVRQKSLDQELEDLKGNHDQISGDSDAKDKKIEELESTVRRITNNSKKDWVALSRLQHQLNEQTNEWRLRGSAYAQLHEEWKEATALLEEEISDLKKKAETGGNFDDWYQATSILRKEISDLKRKQDETAASYNASKASQQKLEEKNKEHIEKLQEEIAQLKRENNQHVYGPEVTEMQRQMSAKAIKELKGQAKEMEDEIEKLRGTRWRLQERVKVRVKQLKEEEDKVKILEVTNQELIKKNEKLEAEAEDNEELQESRNQLKEAQFALDRVKRKEAQLRDELRKNREQLKEQELLGQTEDQLREALRKSEELLKEKEQLIEKQKQNKSASSDARPVDPDMAARVEIGRLLLRYYRAMQAAIATYKTKKRRMIDEGMALNPGFLEDMDVSLEADRRRLQERLDAARTDAAAVSGPPSDDAPRQQIAILERELEKYGGIINEINAGNTLANEAFEISAVVELSPHAADAERLFDERQKTRAETETETSPGTALTEPRTRGGADALAETCCYCFPCTPCDWLIWVLVASIAFFIFAFVSQQRQKAEWSEANALSRSLYIVDRNYNNPTAWWQIAIFVLLNIKAFYLK</sequence>
<feature type="transmembrane region" description="Helical" evidence="3">
    <location>
        <begin position="1284"/>
        <end position="1301"/>
    </location>
</feature>
<gene>
    <name evidence="4" type="ORF">PFICI_03000</name>
</gene>
<feature type="region of interest" description="Disordered" evidence="2">
    <location>
        <begin position="570"/>
        <end position="589"/>
    </location>
</feature>
<dbReference type="OrthoDB" id="10566148at2759"/>
<accession>W3XG16</accession>
<feature type="compositionally biased region" description="Basic and acidic residues" evidence="2">
    <location>
        <begin position="228"/>
        <end position="293"/>
    </location>
</feature>
<feature type="region of interest" description="Disordered" evidence="2">
    <location>
        <begin position="146"/>
        <end position="176"/>
    </location>
</feature>
<organism evidence="4 5">
    <name type="scientific">Pestalotiopsis fici (strain W106-1 / CGMCC3.15140)</name>
    <dbReference type="NCBI Taxonomy" id="1229662"/>
    <lineage>
        <taxon>Eukaryota</taxon>
        <taxon>Fungi</taxon>
        <taxon>Dikarya</taxon>
        <taxon>Ascomycota</taxon>
        <taxon>Pezizomycotina</taxon>
        <taxon>Sordariomycetes</taxon>
        <taxon>Xylariomycetidae</taxon>
        <taxon>Amphisphaeriales</taxon>
        <taxon>Sporocadaceae</taxon>
        <taxon>Pestalotiopsis</taxon>
    </lineage>
</organism>
<dbReference type="OMA" id="DQVDTCQ"/>
<feature type="compositionally biased region" description="Basic and acidic residues" evidence="2">
    <location>
        <begin position="570"/>
        <end position="584"/>
    </location>
</feature>
<dbReference type="Proteomes" id="UP000030651">
    <property type="component" value="Unassembled WGS sequence"/>
</dbReference>
<feature type="compositionally biased region" description="Low complexity" evidence="2">
    <location>
        <begin position="324"/>
        <end position="340"/>
    </location>
</feature>
<dbReference type="PANTHER" id="PTHR23159:SF31">
    <property type="entry name" value="CENTROSOME-ASSOCIATED PROTEIN CEP250 ISOFORM X1"/>
    <property type="match status" value="1"/>
</dbReference>
<feature type="coiled-coil region" evidence="1">
    <location>
        <begin position="898"/>
        <end position="1099"/>
    </location>
</feature>
<reference evidence="5" key="1">
    <citation type="journal article" date="2015" name="BMC Genomics">
        <title>Genomic and transcriptomic analysis of the endophytic fungus Pestalotiopsis fici reveals its lifestyle and high potential for synthesis of natural products.</title>
        <authorList>
            <person name="Wang X."/>
            <person name="Zhang X."/>
            <person name="Liu L."/>
            <person name="Xiang M."/>
            <person name="Wang W."/>
            <person name="Sun X."/>
            <person name="Che Y."/>
            <person name="Guo L."/>
            <person name="Liu G."/>
            <person name="Guo L."/>
            <person name="Wang C."/>
            <person name="Yin W.B."/>
            <person name="Stadler M."/>
            <person name="Zhang X."/>
            <person name="Liu X."/>
        </authorList>
    </citation>
    <scope>NUCLEOTIDE SEQUENCE [LARGE SCALE GENOMIC DNA]</scope>
    <source>
        <strain evidence="5">W106-1 / CGMCC3.15140</strain>
    </source>
</reference>
<keyword evidence="3" id="KW-0812">Transmembrane</keyword>
<proteinExistence type="predicted"/>
<evidence type="ECO:0000256" key="1">
    <source>
        <dbReference type="SAM" id="Coils"/>
    </source>
</evidence>
<dbReference type="HOGENOM" id="CLU_257737_0_0_1"/>
<keyword evidence="3" id="KW-0472">Membrane</keyword>